<evidence type="ECO:0000256" key="3">
    <source>
        <dbReference type="ARBA" id="ARBA00022729"/>
    </source>
</evidence>
<dbReference type="EMBL" id="HBNS01043172">
    <property type="protein sequence ID" value="CAE4642508.1"/>
    <property type="molecule type" value="Transcribed_RNA"/>
</dbReference>
<keyword evidence="3 7" id="KW-0732">Signal</keyword>
<feature type="domain" description="WSC" evidence="8">
    <location>
        <begin position="707"/>
        <end position="827"/>
    </location>
</feature>
<evidence type="ECO:0000256" key="4">
    <source>
        <dbReference type="ARBA" id="ARBA00022989"/>
    </source>
</evidence>
<reference evidence="10" key="1">
    <citation type="submission" date="2021-01" db="EMBL/GenBank/DDBJ databases">
        <authorList>
            <person name="Corre E."/>
            <person name="Pelletier E."/>
            <person name="Niang G."/>
            <person name="Scheremetjew M."/>
            <person name="Finn R."/>
            <person name="Kale V."/>
            <person name="Holt S."/>
            <person name="Cochrane G."/>
            <person name="Meng A."/>
            <person name="Brown T."/>
            <person name="Cohen L."/>
        </authorList>
    </citation>
    <scope>NUCLEOTIDE SEQUENCE</scope>
    <source>
        <strain evidence="10">GSO104</strain>
    </source>
</reference>
<protein>
    <recommendedName>
        <fullName evidence="8">WSC domain-containing protein</fullName>
    </recommendedName>
</protein>
<evidence type="ECO:0000256" key="5">
    <source>
        <dbReference type="ARBA" id="ARBA00023136"/>
    </source>
</evidence>
<feature type="chain" id="PRO_5035677438" description="WSC domain-containing protein" evidence="7">
    <location>
        <begin position="21"/>
        <end position="887"/>
    </location>
</feature>
<proteinExistence type="predicted"/>
<evidence type="ECO:0000313" key="9">
    <source>
        <dbReference type="EMBL" id="CAE4642508.1"/>
    </source>
</evidence>
<name>A0A6V2LP51_9STRA</name>
<dbReference type="PANTHER" id="PTHR24269:SF16">
    <property type="entry name" value="PROTEIN SLG1"/>
    <property type="match status" value="1"/>
</dbReference>
<feature type="signal peptide" evidence="7">
    <location>
        <begin position="1"/>
        <end position="20"/>
    </location>
</feature>
<keyword evidence="6" id="KW-0325">Glycoprotein</keyword>
<dbReference type="GO" id="GO:0005886">
    <property type="term" value="C:plasma membrane"/>
    <property type="evidence" value="ECO:0007669"/>
    <property type="project" value="TreeGrafter"/>
</dbReference>
<evidence type="ECO:0000256" key="7">
    <source>
        <dbReference type="SAM" id="SignalP"/>
    </source>
</evidence>
<dbReference type="PROSITE" id="PS51212">
    <property type="entry name" value="WSC"/>
    <property type="match status" value="1"/>
</dbReference>
<gene>
    <name evidence="9" type="ORF">DBRI00130_LOCUS33537</name>
    <name evidence="10" type="ORF">DBRI00130_LOCUS33539</name>
</gene>
<sequence length="887" mass="100267">MYISLALASVLTWCVVPSSAQFPPNGDVGAFAKMEAAAEQLEKNTTRQAEKEEGLMDRALHFAKNAEKRATIQAFIERGSTVMPDGEAVIEQNKDAGVQKIDPRTPKGFGNPFFRKIHVEENLDQRALISESEEKAAKKAKKFLNPSADTVGWMRIWHSGQMTDSSTVWGPEFVSLLYTSPNKIIRRTCMSCDEEFQEIFYRRYTPFPNRKFLNIIVQGPFSGETSLPNVCGVDFDLYSTYADAIAKTNKWQHCHTSDTKGLPGYSGPVGHSNGQETCGSGCQPDYAYYVEEGNWIPIVGSNDFHISGYRDGVLIEITNTNNFNSILAKSAHSLIRRLCLDCVAPYRDVYYRRKTPAPDNLSLIMYQAFNHDMEGNRMGVDFNIYSTLEEALREINPWKYCAPYDPSNTRGFPNRCGPDFESSRTDQWTRYNWRGDIVWQNGVKSVKRVLFAIQNDGIDQIKFKQEWMTESEEMLAFLFPDEYGEVDDLGVRRCHEPGSYGTDNPALDVADTHNGWYDVTRCGKCNDYCRWVPLEAGNTPSCPEVSDRSLPDPFGGAWPHDVVDEYAGWYDVAGCGSCNYYCRWVTLLPGYPSGGNPVYRTAYGDFAWWDCAPAGTKYNTMTFIPAVNNAYYWGTSFGHSKCDQQGPIIATEVTENIDPHITTRGESVYFSCIMSGSVGGTEPGYFDEFDHQKCSSEGADTSVTQRTEKFIGCFGDASRRALPHRVGDQISYELCESTCRSKGYHYFGLQWHRECWCGALSASDDSYKRYGEMDPAACNYCMGNFIGDWRNCVWQIQDQFDSKAEWKKHECSHIPIQDTRMQCYISCRDKDQDVTNMLVCAKLKRTGLEWLAKEITQWLDSPVCSNIECSTSVHPLGKDIGRNKGTF</sequence>
<evidence type="ECO:0000256" key="1">
    <source>
        <dbReference type="ARBA" id="ARBA00004167"/>
    </source>
</evidence>
<evidence type="ECO:0000256" key="2">
    <source>
        <dbReference type="ARBA" id="ARBA00022692"/>
    </source>
</evidence>
<dbReference type="AlphaFoldDB" id="A0A6V2LP51"/>
<dbReference type="Pfam" id="PF01822">
    <property type="entry name" value="WSC"/>
    <property type="match status" value="1"/>
</dbReference>
<evidence type="ECO:0000313" key="10">
    <source>
        <dbReference type="EMBL" id="CAE4642511.1"/>
    </source>
</evidence>
<evidence type="ECO:0000256" key="6">
    <source>
        <dbReference type="ARBA" id="ARBA00023180"/>
    </source>
</evidence>
<evidence type="ECO:0000259" key="8">
    <source>
        <dbReference type="PROSITE" id="PS51212"/>
    </source>
</evidence>
<dbReference type="InterPro" id="IPR002889">
    <property type="entry name" value="WSC_carb-bd"/>
</dbReference>
<keyword evidence="5" id="KW-0472">Membrane</keyword>
<dbReference type="EMBL" id="HBNS01043174">
    <property type="protein sequence ID" value="CAE4642511.1"/>
    <property type="molecule type" value="Transcribed_RNA"/>
</dbReference>
<organism evidence="10">
    <name type="scientific">Ditylum brightwellii</name>
    <dbReference type="NCBI Taxonomy" id="49249"/>
    <lineage>
        <taxon>Eukaryota</taxon>
        <taxon>Sar</taxon>
        <taxon>Stramenopiles</taxon>
        <taxon>Ochrophyta</taxon>
        <taxon>Bacillariophyta</taxon>
        <taxon>Mediophyceae</taxon>
        <taxon>Lithodesmiophycidae</taxon>
        <taxon>Lithodesmiales</taxon>
        <taxon>Lithodesmiaceae</taxon>
        <taxon>Ditylum</taxon>
    </lineage>
</organism>
<keyword evidence="4" id="KW-1133">Transmembrane helix</keyword>
<keyword evidence="2" id="KW-0812">Transmembrane</keyword>
<accession>A0A6V2LP51</accession>
<dbReference type="InterPro" id="IPR051836">
    <property type="entry name" value="Kremen_rcpt"/>
</dbReference>
<dbReference type="PANTHER" id="PTHR24269">
    <property type="entry name" value="KREMEN PROTEIN"/>
    <property type="match status" value="1"/>
</dbReference>
<comment type="subcellular location">
    <subcellularLocation>
        <location evidence="1">Membrane</location>
        <topology evidence="1">Single-pass membrane protein</topology>
    </subcellularLocation>
</comment>